<name>A0A5K8A4Y9_9BACT</name>
<dbReference type="EMBL" id="AP021879">
    <property type="protein sequence ID" value="BBO87612.1"/>
    <property type="molecule type" value="Genomic_DNA"/>
</dbReference>
<proteinExistence type="predicted"/>
<organism evidence="1 2">
    <name type="scientific">Desulfosarcina ovata subsp. ovata</name>
    <dbReference type="NCBI Taxonomy" id="2752305"/>
    <lineage>
        <taxon>Bacteria</taxon>
        <taxon>Pseudomonadati</taxon>
        <taxon>Thermodesulfobacteriota</taxon>
        <taxon>Desulfobacteria</taxon>
        <taxon>Desulfobacterales</taxon>
        <taxon>Desulfosarcinaceae</taxon>
        <taxon>Desulfosarcina</taxon>
    </lineage>
</organism>
<dbReference type="AlphaFoldDB" id="A0A5K8A4Y9"/>
<dbReference type="RefSeq" id="WP_155309041.1">
    <property type="nucleotide sequence ID" value="NZ_AP021879.1"/>
</dbReference>
<dbReference type="Proteomes" id="UP000422108">
    <property type="component" value="Chromosome"/>
</dbReference>
<sequence length="67" mass="8035">MKTLNKIEHDENMALEAQLTERIEELIERLLLETAFDFLNRMLENKKNIRTPVCYRSDCHGRDKIPF</sequence>
<evidence type="ECO:0000313" key="2">
    <source>
        <dbReference type="Proteomes" id="UP000422108"/>
    </source>
</evidence>
<keyword evidence="2" id="KW-1185">Reference proteome</keyword>
<gene>
    <name evidence="1" type="ORF">DSCOOX_07920</name>
</gene>
<evidence type="ECO:0000313" key="1">
    <source>
        <dbReference type="EMBL" id="BBO87612.1"/>
    </source>
</evidence>
<protein>
    <submittedName>
        <fullName evidence="1">Uncharacterized protein</fullName>
    </submittedName>
</protein>
<reference evidence="1 2" key="1">
    <citation type="submission" date="2019-11" db="EMBL/GenBank/DDBJ databases">
        <title>Comparative genomics of hydrocarbon-degrading Desulfosarcina strains.</title>
        <authorList>
            <person name="Watanabe M."/>
            <person name="Kojima H."/>
            <person name="Fukui M."/>
        </authorList>
    </citation>
    <scope>NUCLEOTIDE SEQUENCE [LARGE SCALE GENOMIC DNA]</scope>
    <source>
        <strain evidence="2">oXyS1</strain>
    </source>
</reference>
<accession>A0A5K8A4Y9</accession>